<feature type="compositionally biased region" description="Basic and acidic residues" evidence="1">
    <location>
        <begin position="249"/>
        <end position="260"/>
    </location>
</feature>
<evidence type="ECO:0000313" key="2">
    <source>
        <dbReference type="EMBL" id="KAK7709630.1"/>
    </source>
</evidence>
<dbReference type="EMBL" id="JAKNSF020000167">
    <property type="protein sequence ID" value="KAK7709630.1"/>
    <property type="molecule type" value="Genomic_DNA"/>
</dbReference>
<dbReference type="Gene3D" id="1.25.40.180">
    <property type="match status" value="1"/>
</dbReference>
<dbReference type="InterPro" id="IPR016024">
    <property type="entry name" value="ARM-type_fold"/>
</dbReference>
<accession>A0ABR1NP89</accession>
<evidence type="ECO:0000313" key="3">
    <source>
        <dbReference type="Proteomes" id="UP001430848"/>
    </source>
</evidence>
<protein>
    <submittedName>
        <fullName evidence="2">Uncharacterized protein</fullName>
    </submittedName>
</protein>
<feature type="region of interest" description="Disordered" evidence="1">
    <location>
        <begin position="249"/>
        <end position="309"/>
    </location>
</feature>
<gene>
    <name evidence="2" type="ORF">SLS63_013175</name>
</gene>
<organism evidence="2 3">
    <name type="scientific">Diaporthe eres</name>
    <name type="common">Phomopsis oblonga</name>
    <dbReference type="NCBI Taxonomy" id="83184"/>
    <lineage>
        <taxon>Eukaryota</taxon>
        <taxon>Fungi</taxon>
        <taxon>Dikarya</taxon>
        <taxon>Ascomycota</taxon>
        <taxon>Pezizomycotina</taxon>
        <taxon>Sordariomycetes</taxon>
        <taxon>Sordariomycetidae</taxon>
        <taxon>Diaporthales</taxon>
        <taxon>Diaporthaceae</taxon>
        <taxon>Diaporthe</taxon>
        <taxon>Diaporthe eres species complex</taxon>
    </lineage>
</organism>
<dbReference type="SUPFAM" id="SSF48371">
    <property type="entry name" value="ARM repeat"/>
    <property type="match status" value="1"/>
</dbReference>
<sequence>MHSMASLVRTKPLSVCITRGAELIHDLNDIPQFQSLRQQIKALLSSLLSMMRAVHPNELDTSQSDPTYSPGLSLLAAYLHELGRTCDYYGAGAKAEWKLSDEDRAFILNEIDNPFDRLSQKLCCLAKALQVILDDEQMDYETKIQKFCEWTESTFTHWNFFQAEFEAARILSAATSSASEDHLTTGSPTTADDSVDLSNGEIPQLPEPKTASAWDKIGEQLAEEGIQDDAIERIANDLKACARNLVRGERPRVGPDEHQLAEPTSNKNATPAINKPEPSSGASAKPPTKKTMTSANVKPKTASAPSHGWFDHNFVSSKATAALVKITTNYEVFLPELLVVAFKQETENDSRNYRQVLDLIYTMACHDTGRPRLHARVASSLQAKTPAQIRNIMTSKEAATVVSGEGPVTGYLFKKCSEDWDHGKHGNKKISVEDFTLGLSRFIGELARYEVFNAEHIHCLIRLQWGTTLKRNQFMAVYKVLKTAGRMLDSKADTSDMEDHFKRISSLRDKKKTPEIVKELAQELSSLRSSGWKKQTKVMDQVEQAIRKKT</sequence>
<reference evidence="2 3" key="1">
    <citation type="submission" date="2024-02" db="EMBL/GenBank/DDBJ databases">
        <title>De novo assembly and annotation of 12 fungi associated with fruit tree decline syndrome in Ontario, Canada.</title>
        <authorList>
            <person name="Sulman M."/>
            <person name="Ellouze W."/>
            <person name="Ilyukhin E."/>
        </authorList>
    </citation>
    <scope>NUCLEOTIDE SEQUENCE [LARGE SCALE GENOMIC DNA]</scope>
    <source>
        <strain evidence="2 3">M169</strain>
    </source>
</reference>
<feature type="compositionally biased region" description="Polar residues" evidence="1">
    <location>
        <begin position="176"/>
        <end position="192"/>
    </location>
</feature>
<dbReference type="Proteomes" id="UP001430848">
    <property type="component" value="Unassembled WGS sequence"/>
</dbReference>
<evidence type="ECO:0000256" key="1">
    <source>
        <dbReference type="SAM" id="MobiDB-lite"/>
    </source>
</evidence>
<comment type="caution">
    <text evidence="2">The sequence shown here is derived from an EMBL/GenBank/DDBJ whole genome shotgun (WGS) entry which is preliminary data.</text>
</comment>
<name>A0ABR1NP89_DIAER</name>
<proteinExistence type="predicted"/>
<keyword evidence="3" id="KW-1185">Reference proteome</keyword>
<feature type="region of interest" description="Disordered" evidence="1">
    <location>
        <begin position="176"/>
        <end position="210"/>
    </location>
</feature>
<feature type="compositionally biased region" description="Polar residues" evidence="1">
    <location>
        <begin position="262"/>
        <end position="271"/>
    </location>
</feature>